<dbReference type="AlphaFoldDB" id="A0AAV4JDN5"/>
<dbReference type="Proteomes" id="UP000762676">
    <property type="component" value="Unassembled WGS sequence"/>
</dbReference>
<protein>
    <recommendedName>
        <fullName evidence="2">Ig-like domain-containing protein</fullName>
    </recommendedName>
</protein>
<reference evidence="3 4" key="1">
    <citation type="journal article" date="2021" name="Elife">
        <title>Chloroplast acquisition without the gene transfer in kleptoplastic sea slugs, Plakobranchus ocellatus.</title>
        <authorList>
            <person name="Maeda T."/>
            <person name="Takahashi S."/>
            <person name="Yoshida T."/>
            <person name="Shimamura S."/>
            <person name="Takaki Y."/>
            <person name="Nagai Y."/>
            <person name="Toyoda A."/>
            <person name="Suzuki Y."/>
            <person name="Arimoto A."/>
            <person name="Ishii H."/>
            <person name="Satoh N."/>
            <person name="Nishiyama T."/>
            <person name="Hasebe M."/>
            <person name="Maruyama T."/>
            <person name="Minagawa J."/>
            <person name="Obokata J."/>
            <person name="Shigenobu S."/>
        </authorList>
    </citation>
    <scope>NUCLEOTIDE SEQUENCE [LARGE SCALE GENOMIC DNA]</scope>
</reference>
<sequence>MSCPVKNYTKWPPISPSGLQILCHRQLLCHTRNLHVSPLRMTIIEPRPRVDWLNQPTGPTGNDKHKPVRSTQNAVQAQPTCSGISYFIALESMSSYPC</sequence>
<proteinExistence type="predicted"/>
<evidence type="ECO:0000259" key="2">
    <source>
        <dbReference type="PROSITE" id="PS50835"/>
    </source>
</evidence>
<accession>A0AAV4JDN5</accession>
<organism evidence="3 4">
    <name type="scientific">Elysia marginata</name>
    <dbReference type="NCBI Taxonomy" id="1093978"/>
    <lineage>
        <taxon>Eukaryota</taxon>
        <taxon>Metazoa</taxon>
        <taxon>Spiralia</taxon>
        <taxon>Lophotrochozoa</taxon>
        <taxon>Mollusca</taxon>
        <taxon>Gastropoda</taxon>
        <taxon>Heterobranchia</taxon>
        <taxon>Euthyneura</taxon>
        <taxon>Panpulmonata</taxon>
        <taxon>Sacoglossa</taxon>
        <taxon>Placobranchoidea</taxon>
        <taxon>Plakobranchidae</taxon>
        <taxon>Elysia</taxon>
    </lineage>
</organism>
<keyword evidence="4" id="KW-1185">Reference proteome</keyword>
<feature type="domain" description="Ig-like" evidence="2">
    <location>
        <begin position="4"/>
        <end position="98"/>
    </location>
</feature>
<gene>
    <name evidence="3" type="ORF">ElyMa_006892300</name>
</gene>
<dbReference type="EMBL" id="BMAT01013781">
    <property type="protein sequence ID" value="GFS20169.1"/>
    <property type="molecule type" value="Genomic_DNA"/>
</dbReference>
<evidence type="ECO:0000313" key="3">
    <source>
        <dbReference type="EMBL" id="GFS20169.1"/>
    </source>
</evidence>
<dbReference type="InterPro" id="IPR007110">
    <property type="entry name" value="Ig-like_dom"/>
</dbReference>
<name>A0AAV4JDN5_9GAST</name>
<dbReference type="PROSITE" id="PS50835">
    <property type="entry name" value="IG_LIKE"/>
    <property type="match status" value="1"/>
</dbReference>
<evidence type="ECO:0000313" key="4">
    <source>
        <dbReference type="Proteomes" id="UP000762676"/>
    </source>
</evidence>
<comment type="caution">
    <text evidence="3">The sequence shown here is derived from an EMBL/GenBank/DDBJ whole genome shotgun (WGS) entry which is preliminary data.</text>
</comment>
<evidence type="ECO:0000256" key="1">
    <source>
        <dbReference type="SAM" id="MobiDB-lite"/>
    </source>
</evidence>
<feature type="region of interest" description="Disordered" evidence="1">
    <location>
        <begin position="50"/>
        <end position="74"/>
    </location>
</feature>